<dbReference type="OrthoDB" id="332390at2759"/>
<dbReference type="GO" id="GO:0000785">
    <property type="term" value="C:chromatin"/>
    <property type="evidence" value="ECO:0007669"/>
    <property type="project" value="UniProtKB-ARBA"/>
</dbReference>
<feature type="compositionally biased region" description="Basic and acidic residues" evidence="4">
    <location>
        <begin position="579"/>
        <end position="588"/>
    </location>
</feature>
<comment type="caution">
    <text evidence="7">The sequence shown here is derived from an EMBL/GenBank/DDBJ whole genome shotgun (WGS) entry which is preliminary data.</text>
</comment>
<feature type="compositionally biased region" description="Basic and acidic residues" evidence="4">
    <location>
        <begin position="655"/>
        <end position="668"/>
    </location>
</feature>
<feature type="compositionally biased region" description="Basic and acidic residues" evidence="4">
    <location>
        <begin position="364"/>
        <end position="392"/>
    </location>
</feature>
<feature type="region of interest" description="Disordered" evidence="4">
    <location>
        <begin position="338"/>
        <end position="392"/>
    </location>
</feature>
<dbReference type="AlphaFoldDB" id="A0A8J6A141"/>
<feature type="domain" description="DDT" evidence="5">
    <location>
        <begin position="418"/>
        <end position="479"/>
    </location>
</feature>
<feature type="domain" description="WAC" evidence="6">
    <location>
        <begin position="63"/>
        <end position="173"/>
    </location>
</feature>
<dbReference type="InterPro" id="IPR028941">
    <property type="entry name" value="WHIM2_dom"/>
</dbReference>
<dbReference type="Pfam" id="PF10537">
    <property type="entry name" value="WAC_Acf1_DNA_bd"/>
    <property type="match status" value="1"/>
</dbReference>
<dbReference type="Pfam" id="PF02791">
    <property type="entry name" value="DDT"/>
    <property type="match status" value="1"/>
</dbReference>
<evidence type="ECO:0000259" key="5">
    <source>
        <dbReference type="PROSITE" id="PS50827"/>
    </source>
</evidence>
<dbReference type="SMART" id="SM00571">
    <property type="entry name" value="DDT"/>
    <property type="match status" value="1"/>
</dbReference>
<dbReference type="InterPro" id="IPR013136">
    <property type="entry name" value="WSTF_Acf1_Cbp146"/>
</dbReference>
<dbReference type="EMBL" id="JAHUZN010000002">
    <property type="protein sequence ID" value="KAG8501664.1"/>
    <property type="molecule type" value="Genomic_DNA"/>
</dbReference>
<dbReference type="Pfam" id="PF15613">
    <property type="entry name" value="WSD"/>
    <property type="match status" value="1"/>
</dbReference>
<evidence type="ECO:0000313" key="8">
    <source>
        <dbReference type="Proteomes" id="UP000701853"/>
    </source>
</evidence>
<dbReference type="PANTHER" id="PTHR15546">
    <property type="entry name" value="BROMODOMAIN ADJACENT TO ZINC FINGER DOMAIN, 2A"/>
    <property type="match status" value="1"/>
</dbReference>
<feature type="region of interest" description="Disordered" evidence="4">
    <location>
        <begin position="579"/>
        <end position="614"/>
    </location>
</feature>
<evidence type="ECO:0000313" key="7">
    <source>
        <dbReference type="EMBL" id="KAG8501664.1"/>
    </source>
</evidence>
<proteinExistence type="predicted"/>
<evidence type="ECO:0000256" key="2">
    <source>
        <dbReference type="ARBA" id="ARBA00023242"/>
    </source>
</evidence>
<gene>
    <name evidence="7" type="ORF">CXB51_004627</name>
</gene>
<dbReference type="PROSITE" id="PS51136">
    <property type="entry name" value="WAC"/>
    <property type="match status" value="1"/>
</dbReference>
<dbReference type="GO" id="GO:0005634">
    <property type="term" value="C:nucleus"/>
    <property type="evidence" value="ECO:0007669"/>
    <property type="project" value="UniProtKB-SubCell"/>
</dbReference>
<dbReference type="PANTHER" id="PTHR15546:SF2">
    <property type="entry name" value="DDT DOMAIN-CONTAINING PROTEIN DDB_G0282237"/>
    <property type="match status" value="1"/>
</dbReference>
<protein>
    <recommendedName>
        <fullName evidence="9">DDT domain-containing protein</fullName>
    </recommendedName>
</protein>
<accession>A0A8J6A141</accession>
<dbReference type="PROSITE" id="PS50827">
    <property type="entry name" value="DDT"/>
    <property type="match status" value="1"/>
</dbReference>
<sequence>MPLFKRKPFDLAKPPEDLEPSELVYQVRFTKEIFRDYQYPKLKYFNNYNHYFFSWGFMLSSPSLKRGVIACLFSLTLIREYLNRINLYRQRVWMCKSTGKSNLTYEEAMVTEKHAIQKVQQLPNDLVAPALRIIQFSKNQSTTLLTKALVVILIRLPLPSFLAYIFSRLELSRSLHDIFFSIFNSLFNLFTAFVQLCQITCGFLTGMLSLRDLADLVTKKLQKDLFVGAELFGKKDDGLYPCRVLKIVENGVGKTQYEVALLGENKKITENAILHGEDLVWKKTPFNRKILKSFIRESTCRSIPWVLHEKLAQKHGISTDLPEELRSKFFLQDGQLVNRTKKRKNENRNNVGEANGESGKSKRNKGETGKPDASKEENNQPEDEPVKYPIDDLLVKPGPDDPLFTDRPSPSRDFNVPMDCIGDLLMVWDFCSSFSRVLNLWPFSLEDFENAICHKDSNLVLIVETHSALLRILIKDDGEYSLALQNKKRKSKISLITWTEYVCDFLEMINVTEICSCMTTIKRGHYGLLDANAKLGILRELVCHALETDLIRGKLDDLIEQRRALGATVRGEALEYARKKREEKEQLKGESNGLVVKENSMESTGSNPHMAENGEENGDMVEEVISSRQSNAFVNRYKKYLFCNRSRKQLNGQSKKGEKQKLDPKVEAENITNSNEKEAQKQLTGEKKEDQEKKSKEKREQRKEYFKREMEKRSIRTNPLGKDRDYNRYWWFRRDGRIFVESSDSKQWGYYCAKEEVDALMSSLNPKGERERALQQQLEKFYPRISLELQKRSKDLAQKIALEEAVLRRSTRVRAPPRENPANAFLKYVNKWKED</sequence>
<comment type="subcellular location">
    <subcellularLocation>
        <location evidence="1 3">Nucleus</location>
    </subcellularLocation>
</comment>
<evidence type="ECO:0000256" key="1">
    <source>
        <dbReference type="ARBA" id="ARBA00004123"/>
    </source>
</evidence>
<evidence type="ECO:0000256" key="4">
    <source>
        <dbReference type="SAM" id="MobiDB-lite"/>
    </source>
</evidence>
<dbReference type="InterPro" id="IPR053271">
    <property type="entry name" value="DDT_domain"/>
</dbReference>
<evidence type="ECO:0008006" key="9">
    <source>
        <dbReference type="Google" id="ProtNLM"/>
    </source>
</evidence>
<dbReference type="InterPro" id="IPR018501">
    <property type="entry name" value="DDT_dom"/>
</dbReference>
<evidence type="ECO:0000259" key="6">
    <source>
        <dbReference type="PROSITE" id="PS51136"/>
    </source>
</evidence>
<feature type="compositionally biased region" description="Basic and acidic residues" evidence="4">
    <location>
        <begin position="675"/>
        <end position="705"/>
    </location>
</feature>
<organism evidence="7 8">
    <name type="scientific">Gossypium anomalum</name>
    <dbReference type="NCBI Taxonomy" id="47600"/>
    <lineage>
        <taxon>Eukaryota</taxon>
        <taxon>Viridiplantae</taxon>
        <taxon>Streptophyta</taxon>
        <taxon>Embryophyta</taxon>
        <taxon>Tracheophyta</taxon>
        <taxon>Spermatophyta</taxon>
        <taxon>Magnoliopsida</taxon>
        <taxon>eudicotyledons</taxon>
        <taxon>Gunneridae</taxon>
        <taxon>Pentapetalae</taxon>
        <taxon>rosids</taxon>
        <taxon>malvids</taxon>
        <taxon>Malvales</taxon>
        <taxon>Malvaceae</taxon>
        <taxon>Malvoideae</taxon>
        <taxon>Gossypium</taxon>
    </lineage>
</organism>
<evidence type="ECO:0000256" key="3">
    <source>
        <dbReference type="PROSITE-ProRule" id="PRU00475"/>
    </source>
</evidence>
<dbReference type="Proteomes" id="UP000701853">
    <property type="component" value="Chromosome 2"/>
</dbReference>
<keyword evidence="8" id="KW-1185">Reference proteome</keyword>
<reference evidence="7 8" key="1">
    <citation type="journal article" date="2021" name="bioRxiv">
        <title>The Gossypium anomalum genome as a resource for cotton improvement and evolutionary analysis of hybrid incompatibility.</title>
        <authorList>
            <person name="Grover C.E."/>
            <person name="Yuan D."/>
            <person name="Arick M.A."/>
            <person name="Miller E.R."/>
            <person name="Hu G."/>
            <person name="Peterson D.G."/>
            <person name="Wendel J.F."/>
            <person name="Udall J.A."/>
        </authorList>
    </citation>
    <scope>NUCLEOTIDE SEQUENCE [LARGE SCALE GENOMIC DNA]</scope>
    <source>
        <strain evidence="7">JFW-Udall</strain>
        <tissue evidence="7">Leaf</tissue>
    </source>
</reference>
<keyword evidence="2 3" id="KW-0539">Nucleus</keyword>
<feature type="region of interest" description="Disordered" evidence="4">
    <location>
        <begin position="650"/>
        <end position="705"/>
    </location>
</feature>
<name>A0A8J6A141_9ROSI</name>